<keyword evidence="2" id="KW-1185">Reference proteome</keyword>
<proteinExistence type="predicted"/>
<evidence type="ECO:0000313" key="2">
    <source>
        <dbReference type="Proteomes" id="UP000019030"/>
    </source>
</evidence>
<dbReference type="OrthoDB" id="9132369at2"/>
<dbReference type="STRING" id="1441930.Z042_23195"/>
<dbReference type="PATRIC" id="fig|1441930.4.peg.4586"/>
<dbReference type="AlphaFoldDB" id="W0LEA2"/>
<gene>
    <name evidence="1" type="ORF">Z042_23195</name>
</gene>
<reference evidence="1 2" key="1">
    <citation type="submission" date="2014-01" db="EMBL/GenBank/DDBJ databases">
        <title>Isolation of Serratia multitudinisentens RB-25 from Ex-Landfill site.</title>
        <authorList>
            <person name="Robson E.H.J."/>
        </authorList>
    </citation>
    <scope>NUCLEOTIDE SEQUENCE [LARGE SCALE GENOMIC DNA]</scope>
    <source>
        <strain evidence="1 2">RB-25</strain>
    </source>
</reference>
<dbReference type="HOGENOM" id="CLU_102128_0_0_6"/>
<protein>
    <submittedName>
        <fullName evidence="1">Uncharacterized protein</fullName>
    </submittedName>
</protein>
<dbReference type="RefSeq" id="WP_024910303.1">
    <property type="nucleotide sequence ID" value="NZ_CP007044.2"/>
</dbReference>
<name>W0LEA2_9GAMM</name>
<sequence>MQKIAEVIGRVNTQLVDVAWMRWTKAELLDYYNDAIRAVIIVRPDAGETSEILTCIAGTKQQLPDGSNRLLDVSRVVGGRVVRPAPRDVLDSQFPDWHFSSGMIENYCYDEQTPKTFYVFPGAVEGAQLDAVISRVPVPATISQVESGELVPLDELYTNPIIEWMLYRCFSKDSQNGAVNNQLAQQHYQAFNDQLGIKTQADMALGNRKREQYNGSNQV</sequence>
<dbReference type="KEGG" id="sfo:Z042_23195"/>
<evidence type="ECO:0000313" key="1">
    <source>
        <dbReference type="EMBL" id="AHG22193.1"/>
    </source>
</evidence>
<dbReference type="EMBL" id="CP007044">
    <property type="protein sequence ID" value="AHG22193.1"/>
    <property type="molecule type" value="Genomic_DNA"/>
</dbReference>
<accession>W0LEA2</accession>
<dbReference type="Proteomes" id="UP000019030">
    <property type="component" value="Chromosome"/>
</dbReference>
<dbReference type="InterPro" id="IPR056209">
    <property type="entry name" value="SU10_adaptor"/>
</dbReference>
<reference evidence="1 2" key="2">
    <citation type="submission" date="2015-03" db="EMBL/GenBank/DDBJ databases">
        <authorList>
            <person name="Chan K.-G."/>
        </authorList>
    </citation>
    <scope>NUCLEOTIDE SEQUENCE [LARGE SCALE GENOMIC DNA]</scope>
    <source>
        <strain evidence="1 2">RB-25</strain>
    </source>
</reference>
<organism evidence="1 2">
    <name type="scientific">Chania multitudinisentens RB-25</name>
    <dbReference type="NCBI Taxonomy" id="1441930"/>
    <lineage>
        <taxon>Bacteria</taxon>
        <taxon>Pseudomonadati</taxon>
        <taxon>Pseudomonadota</taxon>
        <taxon>Gammaproteobacteria</taxon>
        <taxon>Enterobacterales</taxon>
        <taxon>Yersiniaceae</taxon>
        <taxon>Chania</taxon>
    </lineage>
</organism>
<dbReference type="eggNOG" id="ENOG5032TG1">
    <property type="taxonomic scope" value="Bacteria"/>
</dbReference>
<dbReference type="Pfam" id="PF24175">
    <property type="entry name" value="SU10_adaptor"/>
    <property type="match status" value="1"/>
</dbReference>